<proteinExistence type="predicted"/>
<dbReference type="Proteomes" id="UP001187192">
    <property type="component" value="Unassembled WGS sequence"/>
</dbReference>
<dbReference type="EMBL" id="BTGU01002240">
    <property type="protein sequence ID" value="GMN35824.1"/>
    <property type="molecule type" value="Genomic_DNA"/>
</dbReference>
<organism evidence="2 3">
    <name type="scientific">Ficus carica</name>
    <name type="common">Common fig</name>
    <dbReference type="NCBI Taxonomy" id="3494"/>
    <lineage>
        <taxon>Eukaryota</taxon>
        <taxon>Viridiplantae</taxon>
        <taxon>Streptophyta</taxon>
        <taxon>Embryophyta</taxon>
        <taxon>Tracheophyta</taxon>
        <taxon>Spermatophyta</taxon>
        <taxon>Magnoliopsida</taxon>
        <taxon>eudicotyledons</taxon>
        <taxon>Gunneridae</taxon>
        <taxon>Pentapetalae</taxon>
        <taxon>rosids</taxon>
        <taxon>fabids</taxon>
        <taxon>Rosales</taxon>
        <taxon>Moraceae</taxon>
        <taxon>Ficeae</taxon>
        <taxon>Ficus</taxon>
    </lineage>
</organism>
<sequence length="50" mass="5477">MRRQTLNNLGSWGLGRLDLGGAKEAVARAGRRDKNREGAAEGRARPKFVL</sequence>
<evidence type="ECO:0000256" key="1">
    <source>
        <dbReference type="SAM" id="MobiDB-lite"/>
    </source>
</evidence>
<gene>
    <name evidence="2" type="ORF">TIFTF001_042292</name>
</gene>
<feature type="region of interest" description="Disordered" evidence="1">
    <location>
        <begin position="28"/>
        <end position="50"/>
    </location>
</feature>
<evidence type="ECO:0000313" key="2">
    <source>
        <dbReference type="EMBL" id="GMN35824.1"/>
    </source>
</evidence>
<dbReference type="AlphaFoldDB" id="A0AA87ZLY5"/>
<keyword evidence="3" id="KW-1185">Reference proteome</keyword>
<name>A0AA87ZLY5_FICCA</name>
<reference evidence="2" key="1">
    <citation type="submission" date="2023-07" db="EMBL/GenBank/DDBJ databases">
        <title>draft genome sequence of fig (Ficus carica).</title>
        <authorList>
            <person name="Takahashi T."/>
            <person name="Nishimura K."/>
        </authorList>
    </citation>
    <scope>NUCLEOTIDE SEQUENCE</scope>
</reference>
<protein>
    <submittedName>
        <fullName evidence="2">Uncharacterized protein</fullName>
    </submittedName>
</protein>
<evidence type="ECO:0000313" key="3">
    <source>
        <dbReference type="Proteomes" id="UP001187192"/>
    </source>
</evidence>
<comment type="caution">
    <text evidence="2">The sequence shown here is derived from an EMBL/GenBank/DDBJ whole genome shotgun (WGS) entry which is preliminary data.</text>
</comment>
<accession>A0AA87ZLY5</accession>
<feature type="compositionally biased region" description="Basic and acidic residues" evidence="1">
    <location>
        <begin position="30"/>
        <end position="44"/>
    </location>
</feature>